<feature type="compositionally biased region" description="Low complexity" evidence="4">
    <location>
        <begin position="144"/>
        <end position="170"/>
    </location>
</feature>
<accession>W5Y3Z6</accession>
<name>W5Y3Z6_9CORY</name>
<dbReference type="Pfam" id="PF01047">
    <property type="entry name" value="MarR"/>
    <property type="match status" value="1"/>
</dbReference>
<dbReference type="Proteomes" id="UP000019222">
    <property type="component" value="Chromosome"/>
</dbReference>
<evidence type="ECO:0000313" key="6">
    <source>
        <dbReference type="EMBL" id="AHI23634.1"/>
    </source>
</evidence>
<dbReference type="PANTHER" id="PTHR42756">
    <property type="entry name" value="TRANSCRIPTIONAL REGULATOR, MARR"/>
    <property type="match status" value="1"/>
</dbReference>
<keyword evidence="2" id="KW-0238">DNA-binding</keyword>
<evidence type="ECO:0000256" key="1">
    <source>
        <dbReference type="ARBA" id="ARBA00023015"/>
    </source>
</evidence>
<gene>
    <name evidence="6" type="ORF">B843_11280</name>
</gene>
<keyword evidence="3" id="KW-0804">Transcription</keyword>
<dbReference type="GO" id="GO:0003677">
    <property type="term" value="F:DNA binding"/>
    <property type="evidence" value="ECO:0007669"/>
    <property type="project" value="UniProtKB-KW"/>
</dbReference>
<dbReference type="InterPro" id="IPR036388">
    <property type="entry name" value="WH-like_DNA-bd_sf"/>
</dbReference>
<dbReference type="SUPFAM" id="SSF46785">
    <property type="entry name" value="Winged helix' DNA-binding domain"/>
    <property type="match status" value="1"/>
</dbReference>
<evidence type="ECO:0000256" key="4">
    <source>
        <dbReference type="SAM" id="MobiDB-lite"/>
    </source>
</evidence>
<reference evidence="6 7" key="1">
    <citation type="submission" date="2013-02" db="EMBL/GenBank/DDBJ databases">
        <title>The complete genome sequence of Corynebacterium vitaeruminis DSM 20294.</title>
        <authorList>
            <person name="Ruckert C."/>
            <person name="Albersmeier A."/>
            <person name="Kalinowski J."/>
        </authorList>
    </citation>
    <scope>NUCLEOTIDE SEQUENCE [LARGE SCALE GENOMIC DNA]</scope>
    <source>
        <strain evidence="7">ATCC 10234</strain>
    </source>
</reference>
<evidence type="ECO:0000256" key="3">
    <source>
        <dbReference type="ARBA" id="ARBA00023163"/>
    </source>
</evidence>
<feature type="domain" description="HTH marR-type" evidence="5">
    <location>
        <begin position="11"/>
        <end position="143"/>
    </location>
</feature>
<dbReference type="PROSITE" id="PS50995">
    <property type="entry name" value="HTH_MARR_2"/>
    <property type="match status" value="1"/>
</dbReference>
<dbReference type="Gene3D" id="1.10.10.10">
    <property type="entry name" value="Winged helix-like DNA-binding domain superfamily/Winged helix DNA-binding domain"/>
    <property type="match status" value="1"/>
</dbReference>
<dbReference type="AlphaFoldDB" id="W5Y3Z6"/>
<dbReference type="RefSeq" id="WP_025253619.1">
    <property type="nucleotide sequence ID" value="NZ_CP004353.1"/>
</dbReference>
<dbReference type="PANTHER" id="PTHR42756:SF1">
    <property type="entry name" value="TRANSCRIPTIONAL REPRESSOR OF EMRAB OPERON"/>
    <property type="match status" value="1"/>
</dbReference>
<keyword evidence="7" id="KW-1185">Reference proteome</keyword>
<dbReference type="InterPro" id="IPR000835">
    <property type="entry name" value="HTH_MarR-typ"/>
</dbReference>
<dbReference type="KEGG" id="cvt:B843_11280"/>
<dbReference type="EMBL" id="CP004353">
    <property type="protein sequence ID" value="AHI23634.1"/>
    <property type="molecule type" value="Genomic_DNA"/>
</dbReference>
<organism evidence="6 7">
    <name type="scientific">Corynebacterium vitaeruminis DSM 20294</name>
    <dbReference type="NCBI Taxonomy" id="1224164"/>
    <lineage>
        <taxon>Bacteria</taxon>
        <taxon>Bacillati</taxon>
        <taxon>Actinomycetota</taxon>
        <taxon>Actinomycetes</taxon>
        <taxon>Mycobacteriales</taxon>
        <taxon>Corynebacteriaceae</taxon>
        <taxon>Corynebacterium</taxon>
    </lineage>
</organism>
<dbReference type="HOGENOM" id="CLU_083287_4_2_11"/>
<proteinExistence type="predicted"/>
<dbReference type="GO" id="GO:0003700">
    <property type="term" value="F:DNA-binding transcription factor activity"/>
    <property type="evidence" value="ECO:0007669"/>
    <property type="project" value="InterPro"/>
</dbReference>
<sequence length="170" mass="19215">MTFPTFPADLLESPSFQLERLRRRTRDEVEAALGQRGLTLREYWVLTCLTTSHASSQSALCEVLAIDASDMVRLIDSLENRQWVKRERDPKDRRRQIVTSTKKGRNNQKNLLVLVREAEDRALDESTSKQLKHLRKLAQSIIGAPVENTENTATTAPAETTGTPEENTPA</sequence>
<dbReference type="InterPro" id="IPR036390">
    <property type="entry name" value="WH_DNA-bd_sf"/>
</dbReference>
<dbReference type="eggNOG" id="COG1846">
    <property type="taxonomic scope" value="Bacteria"/>
</dbReference>
<protein>
    <recommendedName>
        <fullName evidence="5">HTH marR-type domain-containing protein</fullName>
    </recommendedName>
</protein>
<keyword evidence="1" id="KW-0805">Transcription regulation</keyword>
<evidence type="ECO:0000256" key="2">
    <source>
        <dbReference type="ARBA" id="ARBA00023125"/>
    </source>
</evidence>
<dbReference type="STRING" id="1224164.B843_11280"/>
<dbReference type="SMART" id="SM00347">
    <property type="entry name" value="HTH_MARR"/>
    <property type="match status" value="1"/>
</dbReference>
<evidence type="ECO:0000259" key="5">
    <source>
        <dbReference type="PROSITE" id="PS50995"/>
    </source>
</evidence>
<dbReference type="PRINTS" id="PR00598">
    <property type="entry name" value="HTHMARR"/>
</dbReference>
<dbReference type="PATRIC" id="fig|1224164.3.peg.2273"/>
<feature type="region of interest" description="Disordered" evidence="4">
    <location>
        <begin position="143"/>
        <end position="170"/>
    </location>
</feature>
<evidence type="ECO:0000313" key="7">
    <source>
        <dbReference type="Proteomes" id="UP000019222"/>
    </source>
</evidence>